<dbReference type="EMBL" id="CM037620">
    <property type="protein sequence ID" value="KAH7995382.1"/>
    <property type="molecule type" value="Genomic_DNA"/>
</dbReference>
<reference evidence="1" key="1">
    <citation type="submission" date="2021-08" db="EMBL/GenBank/DDBJ databases">
        <title>The first chromosome-level gecko genome reveals the dynamic sex chromosomes of Neotropical dwarf geckos (Sphaerodactylidae: Sphaerodactylus).</title>
        <authorList>
            <person name="Pinto B.J."/>
            <person name="Keating S.E."/>
            <person name="Gamble T."/>
        </authorList>
    </citation>
    <scope>NUCLEOTIDE SEQUENCE</scope>
    <source>
        <strain evidence="1">TG3544</strain>
    </source>
</reference>
<proteinExistence type="predicted"/>
<dbReference type="Proteomes" id="UP000827872">
    <property type="component" value="Linkage Group LG07"/>
</dbReference>
<protein>
    <submittedName>
        <fullName evidence="1">Uncharacterized protein</fullName>
    </submittedName>
</protein>
<organism evidence="1 2">
    <name type="scientific">Sphaerodactylus townsendi</name>
    <dbReference type="NCBI Taxonomy" id="933632"/>
    <lineage>
        <taxon>Eukaryota</taxon>
        <taxon>Metazoa</taxon>
        <taxon>Chordata</taxon>
        <taxon>Craniata</taxon>
        <taxon>Vertebrata</taxon>
        <taxon>Euteleostomi</taxon>
        <taxon>Lepidosauria</taxon>
        <taxon>Squamata</taxon>
        <taxon>Bifurcata</taxon>
        <taxon>Gekkota</taxon>
        <taxon>Sphaerodactylidae</taxon>
        <taxon>Sphaerodactylus</taxon>
    </lineage>
</organism>
<accession>A0ACB8ERH7</accession>
<evidence type="ECO:0000313" key="1">
    <source>
        <dbReference type="EMBL" id="KAH7995382.1"/>
    </source>
</evidence>
<name>A0ACB8ERH7_9SAUR</name>
<comment type="caution">
    <text evidence="1">The sequence shown here is derived from an EMBL/GenBank/DDBJ whole genome shotgun (WGS) entry which is preliminary data.</text>
</comment>
<keyword evidence="2" id="KW-1185">Reference proteome</keyword>
<gene>
    <name evidence="1" type="ORF">K3G42_025209</name>
</gene>
<evidence type="ECO:0000313" key="2">
    <source>
        <dbReference type="Proteomes" id="UP000827872"/>
    </source>
</evidence>
<sequence>MGASESTPATPASKPLLNKHLAHVSDPRSPTAGILRTPIEVENSLQGSPQVDSKEEGSVDSQNLNLDPRSPTLGILRTPMKAVVAEGINNLVKQLNEAFAATTTEVGPLPEDPSCQSQKHEGALVVEEDSREEASSGRASQKEEGRKEQLSENATVAAVPRVVANPTDVCWPAGSKPVRRRGSGKTLAILTSSGRSPLSVLQDDNSPSSFASQSKRHPSVADSQGERKEGALPSGRTLKAGSCSRGYALNKENQQCRLVEN</sequence>